<organism evidence="1 2">
    <name type="scientific">Vanilla planifolia</name>
    <name type="common">Vanilla</name>
    <dbReference type="NCBI Taxonomy" id="51239"/>
    <lineage>
        <taxon>Eukaryota</taxon>
        <taxon>Viridiplantae</taxon>
        <taxon>Streptophyta</taxon>
        <taxon>Embryophyta</taxon>
        <taxon>Tracheophyta</taxon>
        <taxon>Spermatophyta</taxon>
        <taxon>Magnoliopsida</taxon>
        <taxon>Liliopsida</taxon>
        <taxon>Asparagales</taxon>
        <taxon>Orchidaceae</taxon>
        <taxon>Vanilloideae</taxon>
        <taxon>Vanilleae</taxon>
        <taxon>Vanilla</taxon>
    </lineage>
</organism>
<name>A0A835V066_VANPL</name>
<dbReference type="EMBL" id="JADCNM010000006">
    <property type="protein sequence ID" value="KAG0478241.1"/>
    <property type="molecule type" value="Genomic_DNA"/>
</dbReference>
<comment type="caution">
    <text evidence="1">The sequence shown here is derived from an EMBL/GenBank/DDBJ whole genome shotgun (WGS) entry which is preliminary data.</text>
</comment>
<proteinExistence type="predicted"/>
<dbReference type="OrthoDB" id="262529at2759"/>
<protein>
    <submittedName>
        <fullName evidence="1">Uncharacterized protein</fullName>
    </submittedName>
</protein>
<dbReference type="Proteomes" id="UP000639772">
    <property type="component" value="Chromosome 6"/>
</dbReference>
<feature type="non-terminal residue" evidence="1">
    <location>
        <position position="127"/>
    </location>
</feature>
<accession>A0A835V066</accession>
<evidence type="ECO:0000313" key="1">
    <source>
        <dbReference type="EMBL" id="KAG0478241.1"/>
    </source>
</evidence>
<sequence>VKTLEKMSLLIVGLGKLKEMGKQIAKARAYFEPEPIFIRPSAQWYATVDQVEKVGFKEAVQSKIPKKSKDDNTSCERNLSYIGSSKRMNASLRRVYRSMNVPVPRPLPSLLELMRSRKRIYSGACNV</sequence>
<gene>
    <name evidence="1" type="ORF">HPP92_012960</name>
</gene>
<reference evidence="1 2" key="1">
    <citation type="journal article" date="2020" name="Nat. Food">
        <title>A phased Vanilla planifolia genome enables genetic improvement of flavour and production.</title>
        <authorList>
            <person name="Hasing T."/>
            <person name="Tang H."/>
            <person name="Brym M."/>
            <person name="Khazi F."/>
            <person name="Huang T."/>
            <person name="Chambers A.H."/>
        </authorList>
    </citation>
    <scope>NUCLEOTIDE SEQUENCE [LARGE SCALE GENOMIC DNA]</scope>
    <source>
        <tissue evidence="1">Leaf</tissue>
    </source>
</reference>
<dbReference type="AlphaFoldDB" id="A0A835V066"/>
<evidence type="ECO:0000313" key="2">
    <source>
        <dbReference type="Proteomes" id="UP000639772"/>
    </source>
</evidence>